<dbReference type="GO" id="GO:0002949">
    <property type="term" value="P:tRNA threonylcarbamoyladenosine modification"/>
    <property type="evidence" value="ECO:0007669"/>
    <property type="project" value="InterPro"/>
</dbReference>
<reference evidence="5 6" key="1">
    <citation type="journal article" date="2018" name="Microbiome">
        <title>Fine metagenomic profile of the Mediterranean stratified and mixed water columns revealed by assembly and recruitment.</title>
        <authorList>
            <person name="Haro-Moreno J.M."/>
            <person name="Lopez-Perez M."/>
            <person name="De La Torre J.R."/>
            <person name="Picazo A."/>
            <person name="Camacho A."/>
            <person name="Rodriguez-Valera F."/>
        </authorList>
    </citation>
    <scope>NUCLEOTIDE SEQUENCE [LARGE SCALE GENOMIC DNA]</scope>
    <source>
        <strain evidence="5">MED-G84</strain>
    </source>
</reference>
<proteinExistence type="inferred from homology"/>
<evidence type="ECO:0000256" key="3">
    <source>
        <dbReference type="ARBA" id="ARBA00032446"/>
    </source>
</evidence>
<feature type="domain" description="Gcp-like" evidence="4">
    <location>
        <begin position="50"/>
        <end position="153"/>
    </location>
</feature>
<gene>
    <name evidence="5" type="primary">tsaB</name>
    <name evidence="5" type="ORF">DBW98_03670</name>
</gene>
<organism evidence="5 6">
    <name type="scientific">SAR86 cluster bacterium</name>
    <dbReference type="NCBI Taxonomy" id="2030880"/>
    <lineage>
        <taxon>Bacteria</taxon>
        <taxon>Pseudomonadati</taxon>
        <taxon>Pseudomonadota</taxon>
        <taxon>Gammaproteobacteria</taxon>
        <taxon>SAR86 cluster</taxon>
    </lineage>
</organism>
<evidence type="ECO:0000313" key="5">
    <source>
        <dbReference type="EMBL" id="RCL37603.1"/>
    </source>
</evidence>
<name>A0A368BJX1_9GAMM</name>
<comment type="caution">
    <text evidence="5">The sequence shown here is derived from an EMBL/GenBank/DDBJ whole genome shotgun (WGS) entry which is preliminary data.</text>
</comment>
<dbReference type="GO" id="GO:0016740">
    <property type="term" value="F:transferase activity"/>
    <property type="evidence" value="ECO:0007669"/>
    <property type="project" value="UniProtKB-KW"/>
</dbReference>
<dbReference type="Proteomes" id="UP000253032">
    <property type="component" value="Unassembled WGS sequence"/>
</dbReference>
<accession>A0A368BJX1</accession>
<protein>
    <recommendedName>
        <fullName evidence="2">tRNA threonylcarbamoyladenosine biosynthesis protein TsaB</fullName>
    </recommendedName>
    <alternativeName>
        <fullName evidence="3">t(6)A37 threonylcarbamoyladenosine biosynthesis protein TsaB</fullName>
    </alternativeName>
</protein>
<dbReference type="AlphaFoldDB" id="A0A368BJX1"/>
<comment type="similarity">
    <text evidence="1">Belongs to the KAE1 / TsaD family. TsaB subfamily.</text>
</comment>
<dbReference type="InterPro" id="IPR000905">
    <property type="entry name" value="Gcp-like_dom"/>
</dbReference>
<evidence type="ECO:0000256" key="1">
    <source>
        <dbReference type="ARBA" id="ARBA00010493"/>
    </source>
</evidence>
<dbReference type="Pfam" id="PF00814">
    <property type="entry name" value="TsaD"/>
    <property type="match status" value="1"/>
</dbReference>
<evidence type="ECO:0000313" key="6">
    <source>
        <dbReference type="Proteomes" id="UP000253032"/>
    </source>
</evidence>
<keyword evidence="5" id="KW-0808">Transferase</keyword>
<dbReference type="InterPro" id="IPR043129">
    <property type="entry name" value="ATPase_NBD"/>
</dbReference>
<dbReference type="InterPro" id="IPR022496">
    <property type="entry name" value="T6A_TsaB"/>
</dbReference>
<evidence type="ECO:0000259" key="4">
    <source>
        <dbReference type="Pfam" id="PF00814"/>
    </source>
</evidence>
<dbReference type="NCBIfam" id="TIGR03725">
    <property type="entry name" value="T6A_YeaZ"/>
    <property type="match status" value="1"/>
</dbReference>
<sequence>MNILSFDISGNYSSISLLNNDEINTFIQTHDRKDRPDWDKLFSSIGFDSKNDFDELDALAFACGPGSYTALRITASFLKAIAEVKKLPLIPISSLESIALEASHWIDEAEANIYVAIEADTKESYFSSYQKNNQKLNPISVEGVMQMTELSELLKKDDCYFAGTGWPNAEVINSKFLGEANGSAEPIAILAKTRLETGKNFLPETANPVYLKTPDYKKS</sequence>
<evidence type="ECO:0000256" key="2">
    <source>
        <dbReference type="ARBA" id="ARBA00019012"/>
    </source>
</evidence>
<dbReference type="Gene3D" id="3.30.420.40">
    <property type="match status" value="2"/>
</dbReference>
<dbReference type="SUPFAM" id="SSF53067">
    <property type="entry name" value="Actin-like ATPase domain"/>
    <property type="match status" value="1"/>
</dbReference>
<dbReference type="EMBL" id="QOPC01000020">
    <property type="protein sequence ID" value="RCL37603.1"/>
    <property type="molecule type" value="Genomic_DNA"/>
</dbReference>